<accession>A0A0D1DUQ0</accession>
<dbReference type="InParanoid" id="A0A0D1DUQ0"/>
<reference evidence="3 4" key="1">
    <citation type="journal article" date="2006" name="Nature">
        <title>Insights from the genome of the biotrophic fungal plant pathogen Ustilago maydis.</title>
        <authorList>
            <person name="Kamper J."/>
            <person name="Kahmann R."/>
            <person name="Bolker M."/>
            <person name="Ma L.J."/>
            <person name="Brefort T."/>
            <person name="Saville B.J."/>
            <person name="Banuett F."/>
            <person name="Kronstad J.W."/>
            <person name="Gold S.E."/>
            <person name="Muller O."/>
            <person name="Perlin M.H."/>
            <person name="Wosten H.A."/>
            <person name="de Vries R."/>
            <person name="Ruiz-Herrera J."/>
            <person name="Reynaga-Pena C.G."/>
            <person name="Snetselaar K."/>
            <person name="McCann M."/>
            <person name="Perez-Martin J."/>
            <person name="Feldbrugge M."/>
            <person name="Basse C.W."/>
            <person name="Steinberg G."/>
            <person name="Ibeas J.I."/>
            <person name="Holloman W."/>
            <person name="Guzman P."/>
            <person name="Farman M."/>
            <person name="Stajich J.E."/>
            <person name="Sentandreu R."/>
            <person name="Gonzalez-Prieto J.M."/>
            <person name="Kennell J.C."/>
            <person name="Molina L."/>
            <person name="Schirawski J."/>
            <person name="Mendoza-Mendoza A."/>
            <person name="Greilinger D."/>
            <person name="Munch K."/>
            <person name="Rossel N."/>
            <person name="Scherer M."/>
            <person name="Vranes M."/>
            <person name="Ladendorf O."/>
            <person name="Vincon V."/>
            <person name="Fuchs U."/>
            <person name="Sandrock B."/>
            <person name="Meng S."/>
            <person name="Ho E.C."/>
            <person name="Cahill M.J."/>
            <person name="Boyce K.J."/>
            <person name="Klose J."/>
            <person name="Klosterman S.J."/>
            <person name="Deelstra H.J."/>
            <person name="Ortiz-Castellanos L."/>
            <person name="Li W."/>
            <person name="Sanchez-Alonso P."/>
            <person name="Schreier P.H."/>
            <person name="Hauser-Hahn I."/>
            <person name="Vaupel M."/>
            <person name="Koopmann E."/>
            <person name="Friedrich G."/>
            <person name="Voss H."/>
            <person name="Schluter T."/>
            <person name="Margolis J."/>
            <person name="Platt D."/>
            <person name="Swimmer C."/>
            <person name="Gnirke A."/>
            <person name="Chen F."/>
            <person name="Vysotskaia V."/>
            <person name="Mannhaupt G."/>
            <person name="Guldener U."/>
            <person name="Munsterkotter M."/>
            <person name="Haase D."/>
            <person name="Oesterheld M."/>
            <person name="Mewes H.W."/>
            <person name="Mauceli E.W."/>
            <person name="DeCaprio D."/>
            <person name="Wade C.M."/>
            <person name="Butler J."/>
            <person name="Young S."/>
            <person name="Jaffe D.B."/>
            <person name="Calvo S."/>
            <person name="Nusbaum C."/>
            <person name="Galagan J."/>
            <person name="Birren B.W."/>
        </authorList>
    </citation>
    <scope>NUCLEOTIDE SEQUENCE [LARGE SCALE GENOMIC DNA]</scope>
    <source>
        <strain evidence="4">DSM 14603 / FGSC 9021 / UM521</strain>
    </source>
</reference>
<keyword evidence="4" id="KW-1185">Reference proteome</keyword>
<dbReference type="AlphaFoldDB" id="A0A0D1DUQ0"/>
<feature type="region of interest" description="Disordered" evidence="1">
    <location>
        <begin position="18"/>
        <end position="56"/>
    </location>
</feature>
<sequence length="226" mass="25243">MRAAFLAFVTISLSISVRSSGLPPSSSAYWGSGTGTRDGRDSALPQGGNIESGPSTELSLGGVFGRQGERISHVGASSSRKRPDASVGNEHDLGLSLGREGWSEEAVHQANLERAANLRRKFAHYLNYDFVLWPESSINARRYQTSLHKIRTRARSAYRLRDEFKDIIDQALGPEVWSQQAFVDWFDSLPQRAPSTRDEVSKIDKQAKKVMKEVEQIENVFRNYKA</sequence>
<evidence type="ECO:0000256" key="2">
    <source>
        <dbReference type="SAM" id="SignalP"/>
    </source>
</evidence>
<evidence type="ECO:0000313" key="4">
    <source>
        <dbReference type="Proteomes" id="UP000000561"/>
    </source>
</evidence>
<feature type="compositionally biased region" description="Low complexity" evidence="1">
    <location>
        <begin position="18"/>
        <end position="27"/>
    </location>
</feature>
<feature type="chain" id="PRO_5002229383" evidence="2">
    <location>
        <begin position="22"/>
        <end position="226"/>
    </location>
</feature>
<gene>
    <name evidence="3" type="ORF">UMAG_11060</name>
</gene>
<evidence type="ECO:0000256" key="1">
    <source>
        <dbReference type="SAM" id="MobiDB-lite"/>
    </source>
</evidence>
<dbReference type="RefSeq" id="XP_011390542.1">
    <property type="nucleotide sequence ID" value="XM_011392240.1"/>
</dbReference>
<feature type="signal peptide" evidence="2">
    <location>
        <begin position="1"/>
        <end position="21"/>
    </location>
</feature>
<dbReference type="GeneID" id="23566990"/>
<dbReference type="Proteomes" id="UP000000561">
    <property type="component" value="Chromosome 11"/>
</dbReference>
<organism evidence="3 4">
    <name type="scientific">Mycosarcoma maydis</name>
    <name type="common">Corn smut fungus</name>
    <name type="synonym">Ustilago maydis</name>
    <dbReference type="NCBI Taxonomy" id="5270"/>
    <lineage>
        <taxon>Eukaryota</taxon>
        <taxon>Fungi</taxon>
        <taxon>Dikarya</taxon>
        <taxon>Basidiomycota</taxon>
        <taxon>Ustilaginomycotina</taxon>
        <taxon>Ustilaginomycetes</taxon>
        <taxon>Ustilaginales</taxon>
        <taxon>Ustilaginaceae</taxon>
        <taxon>Mycosarcoma</taxon>
    </lineage>
</organism>
<dbReference type="SMR" id="A0A0D1DUQ0"/>
<keyword evidence="2" id="KW-0732">Signal</keyword>
<proteinExistence type="predicted"/>
<dbReference type="VEuPathDB" id="FungiDB:UMAG_11060"/>
<protein>
    <submittedName>
        <fullName evidence="3">Uncharacterized protein</fullName>
    </submittedName>
</protein>
<evidence type="ECO:0000313" key="3">
    <source>
        <dbReference type="EMBL" id="KIS67994.1"/>
    </source>
</evidence>
<dbReference type="EMBL" id="CM003150">
    <property type="protein sequence ID" value="KIS67994.1"/>
    <property type="molecule type" value="Genomic_DNA"/>
</dbReference>
<name>A0A0D1DUQ0_MYCMD</name>
<dbReference type="KEGG" id="uma:UMAG_11060"/>
<dbReference type="eggNOG" id="ENOG502RDTH">
    <property type="taxonomic scope" value="Eukaryota"/>
</dbReference>